<dbReference type="STRING" id="1513793.SAMN06296036_101402"/>
<evidence type="ECO:0000313" key="2">
    <source>
        <dbReference type="Proteomes" id="UP000192907"/>
    </source>
</evidence>
<gene>
    <name evidence="1" type="ORF">SAMN06296036_101402</name>
</gene>
<dbReference type="EMBL" id="FWZT01000001">
    <property type="protein sequence ID" value="SME90843.1"/>
    <property type="molecule type" value="Genomic_DNA"/>
</dbReference>
<dbReference type="SUPFAM" id="SSF56935">
    <property type="entry name" value="Porins"/>
    <property type="match status" value="1"/>
</dbReference>
<dbReference type="AlphaFoldDB" id="A0A1Y6BAP8"/>
<accession>A0A1Y6BAP8</accession>
<keyword evidence="2" id="KW-1185">Reference proteome</keyword>
<evidence type="ECO:0000313" key="1">
    <source>
        <dbReference type="EMBL" id="SME90843.1"/>
    </source>
</evidence>
<dbReference type="RefSeq" id="WP_132314483.1">
    <property type="nucleotide sequence ID" value="NZ_FWZT01000001.1"/>
</dbReference>
<evidence type="ECO:0008006" key="3">
    <source>
        <dbReference type="Google" id="ProtNLM"/>
    </source>
</evidence>
<protein>
    <recommendedName>
        <fullName evidence="3">PorV/PorQ family protein</fullName>
    </recommendedName>
</protein>
<dbReference type="OrthoDB" id="9994640at2"/>
<name>A0A1Y6BAP8_9BACT</name>
<sequence length="323" mass="35453">MKWIARVSLMGALSSPCHGVERDFRIPDEYELAGSSTLGVMNAGVAQATGIDAIYINPALLVLDREYSVSASYHWPTEGRDYYRLGIVDGKTSQYAAGASYVGFQGDANDSFVDPLSRDSRVLKRASLGVAYPFRWFAVGIAGYYVEGLEPELEQQKVVDGLSLGVGAVAYLARSLRVGLSAQNLNNDKVQAFAPRFYKAGLSWDMIENLVSLHADYRQRERVKDFEGSLVAIPGLELDESSLKGLQSPEKMVFLGGKATVYNLLKVATNFGTTVGDDERRSSIAGSIGVYQKDYSFVYTVSQPHMNYSDLQSALTLQVFMKI</sequence>
<dbReference type="Proteomes" id="UP000192907">
    <property type="component" value="Unassembled WGS sequence"/>
</dbReference>
<dbReference type="Gene3D" id="2.40.160.60">
    <property type="entry name" value="Outer membrane protein transport protein (OMPP1/FadL/TodX)"/>
    <property type="match status" value="1"/>
</dbReference>
<reference evidence="2" key="1">
    <citation type="submission" date="2017-04" db="EMBL/GenBank/DDBJ databases">
        <authorList>
            <person name="Varghese N."/>
            <person name="Submissions S."/>
        </authorList>
    </citation>
    <scope>NUCLEOTIDE SEQUENCE [LARGE SCALE GENOMIC DNA]</scope>
    <source>
        <strain evidence="2">RKEM611</strain>
    </source>
</reference>
<organism evidence="1 2">
    <name type="scientific">Pseudobacteriovorax antillogorgiicola</name>
    <dbReference type="NCBI Taxonomy" id="1513793"/>
    <lineage>
        <taxon>Bacteria</taxon>
        <taxon>Pseudomonadati</taxon>
        <taxon>Bdellovibrionota</taxon>
        <taxon>Oligoflexia</taxon>
        <taxon>Oligoflexales</taxon>
        <taxon>Pseudobacteriovoracaceae</taxon>
        <taxon>Pseudobacteriovorax</taxon>
    </lineage>
</organism>
<proteinExistence type="predicted"/>